<protein>
    <submittedName>
        <fullName evidence="2">Uncharacterized protein</fullName>
    </submittedName>
</protein>
<proteinExistence type="predicted"/>
<sequence>MNIDKSFIKLYLNDFVKAKSGANPNVATLLYDGFIVQLPNETFVQETNSDVDISFAGAIQVDLINSCGVVVKNIDNNFAYTSFINSQGIEQIRFEFGLINENFYTKPLYLKITDLINGNIYYSNSFIVTDYYSKNTTRFDYFNNGDVVKKSIRLNNCYYHTPQNKLELKSYTTTQGFQTSYQNTPTYLQKYLIDQLDFLVNDSVTDMLCSEIVYVNNVRSNVSEYKSDERKGNTNFLSAEFLVNPLNQLKNWNLQIMQNFNLVTFTPSGVYTAQVPVYPNRTFNNKFSLKFGSNPSITNKQFNNKFNNKFG</sequence>
<name>A0A6J5MY13_9CAUD</name>
<evidence type="ECO:0000313" key="1">
    <source>
        <dbReference type="EMBL" id="CAB4136417.1"/>
    </source>
</evidence>
<gene>
    <name evidence="1" type="ORF">UFOVP304_43</name>
    <name evidence="2" type="ORF">UFOVP584_8</name>
</gene>
<evidence type="ECO:0000313" key="2">
    <source>
        <dbReference type="EMBL" id="CAB4151262.1"/>
    </source>
</evidence>
<reference evidence="2" key="1">
    <citation type="submission" date="2020-04" db="EMBL/GenBank/DDBJ databases">
        <authorList>
            <person name="Chiriac C."/>
            <person name="Salcher M."/>
            <person name="Ghai R."/>
            <person name="Kavagutti S V."/>
        </authorList>
    </citation>
    <scope>NUCLEOTIDE SEQUENCE</scope>
</reference>
<organism evidence="2">
    <name type="scientific">uncultured Caudovirales phage</name>
    <dbReference type="NCBI Taxonomy" id="2100421"/>
    <lineage>
        <taxon>Viruses</taxon>
        <taxon>Duplodnaviria</taxon>
        <taxon>Heunggongvirae</taxon>
        <taxon>Uroviricota</taxon>
        <taxon>Caudoviricetes</taxon>
        <taxon>Peduoviridae</taxon>
        <taxon>Maltschvirus</taxon>
        <taxon>Maltschvirus maltsch</taxon>
    </lineage>
</organism>
<dbReference type="EMBL" id="LR796554">
    <property type="protein sequence ID" value="CAB4151262.1"/>
    <property type="molecule type" value="Genomic_DNA"/>
</dbReference>
<dbReference type="EMBL" id="LR796322">
    <property type="protein sequence ID" value="CAB4136417.1"/>
    <property type="molecule type" value="Genomic_DNA"/>
</dbReference>
<accession>A0A6J5MY13</accession>